<accession>A0A9X2VK02</accession>
<feature type="compositionally biased region" description="Low complexity" evidence="2">
    <location>
        <begin position="1297"/>
        <end position="1317"/>
    </location>
</feature>
<feature type="compositionally biased region" description="Polar residues" evidence="2">
    <location>
        <begin position="653"/>
        <end position="664"/>
    </location>
</feature>
<feature type="compositionally biased region" description="Polar residues" evidence="2">
    <location>
        <begin position="1474"/>
        <end position="1491"/>
    </location>
</feature>
<reference evidence="3" key="1">
    <citation type="submission" date="2022-08" db="EMBL/GenBank/DDBJ databases">
        <authorList>
            <person name="Tistechok S."/>
            <person name="Samborskyy M."/>
            <person name="Roman I."/>
        </authorList>
    </citation>
    <scope>NUCLEOTIDE SEQUENCE</scope>
    <source>
        <strain evidence="3">DSM 103496</strain>
    </source>
</reference>
<feature type="region of interest" description="Disordered" evidence="2">
    <location>
        <begin position="3862"/>
        <end position="3914"/>
    </location>
</feature>
<keyword evidence="1" id="KW-0175">Coiled coil</keyword>
<dbReference type="RefSeq" id="WP_259623560.1">
    <property type="nucleotide sequence ID" value="NZ_JANYMP010000005.1"/>
</dbReference>
<dbReference type="Gene3D" id="1.10.287.1490">
    <property type="match status" value="1"/>
</dbReference>
<feature type="coiled-coil region" evidence="1">
    <location>
        <begin position="1729"/>
        <end position="1763"/>
    </location>
</feature>
<dbReference type="EMBL" id="JANYMP010000005">
    <property type="protein sequence ID" value="MCS7478060.1"/>
    <property type="molecule type" value="Genomic_DNA"/>
</dbReference>
<feature type="compositionally biased region" description="Polar residues" evidence="2">
    <location>
        <begin position="1208"/>
        <end position="1221"/>
    </location>
</feature>
<feature type="compositionally biased region" description="Polar residues" evidence="2">
    <location>
        <begin position="2061"/>
        <end position="2070"/>
    </location>
</feature>
<feature type="compositionally biased region" description="Low complexity" evidence="2">
    <location>
        <begin position="1193"/>
        <end position="1202"/>
    </location>
</feature>
<dbReference type="Proteomes" id="UP001141259">
    <property type="component" value="Unassembled WGS sequence"/>
</dbReference>
<evidence type="ECO:0000256" key="2">
    <source>
        <dbReference type="SAM" id="MobiDB-lite"/>
    </source>
</evidence>
<feature type="region of interest" description="Disordered" evidence="2">
    <location>
        <begin position="606"/>
        <end position="664"/>
    </location>
</feature>
<feature type="compositionally biased region" description="Polar residues" evidence="2">
    <location>
        <begin position="3889"/>
        <end position="3898"/>
    </location>
</feature>
<feature type="compositionally biased region" description="Low complexity" evidence="2">
    <location>
        <begin position="2279"/>
        <end position="2292"/>
    </location>
</feature>
<feature type="compositionally biased region" description="Pro residues" evidence="2">
    <location>
        <begin position="1879"/>
        <end position="1898"/>
    </location>
</feature>
<feature type="compositionally biased region" description="Basic and acidic residues" evidence="2">
    <location>
        <begin position="2691"/>
        <end position="2706"/>
    </location>
</feature>
<feature type="region of interest" description="Disordered" evidence="2">
    <location>
        <begin position="3720"/>
        <end position="3754"/>
    </location>
</feature>
<comment type="caution">
    <text evidence="3">The sequence shown here is derived from an EMBL/GenBank/DDBJ whole genome shotgun (WGS) entry which is preliminary data.</text>
</comment>
<name>A0A9X2VK02_9PSEU</name>
<feature type="region of interest" description="Disordered" evidence="2">
    <location>
        <begin position="1876"/>
        <end position="1939"/>
    </location>
</feature>
<feature type="compositionally biased region" description="Polar residues" evidence="2">
    <location>
        <begin position="635"/>
        <end position="645"/>
    </location>
</feature>
<evidence type="ECO:0000313" key="3">
    <source>
        <dbReference type="EMBL" id="MCS7478060.1"/>
    </source>
</evidence>
<evidence type="ECO:0000313" key="4">
    <source>
        <dbReference type="Proteomes" id="UP001141259"/>
    </source>
</evidence>
<gene>
    <name evidence="3" type="ORF">NZH93_14455</name>
</gene>
<feature type="region of interest" description="Disordered" evidence="2">
    <location>
        <begin position="1277"/>
        <end position="1317"/>
    </location>
</feature>
<evidence type="ECO:0000256" key="1">
    <source>
        <dbReference type="SAM" id="Coils"/>
    </source>
</evidence>
<feature type="region of interest" description="Disordered" evidence="2">
    <location>
        <begin position="2684"/>
        <end position="2720"/>
    </location>
</feature>
<dbReference type="PANTHER" id="PTHR24216">
    <property type="entry name" value="PAXILLIN-RELATED"/>
    <property type="match status" value="1"/>
</dbReference>
<feature type="coiled-coil region" evidence="1">
    <location>
        <begin position="1792"/>
        <end position="1861"/>
    </location>
</feature>
<feature type="compositionally biased region" description="Low complexity" evidence="2">
    <location>
        <begin position="1899"/>
        <end position="1909"/>
    </location>
</feature>
<feature type="region of interest" description="Disordered" evidence="2">
    <location>
        <begin position="1414"/>
        <end position="1493"/>
    </location>
</feature>
<protein>
    <submittedName>
        <fullName evidence="3">Uncharacterized protein</fullName>
    </submittedName>
</protein>
<feature type="compositionally biased region" description="Low complexity" evidence="2">
    <location>
        <begin position="3721"/>
        <end position="3740"/>
    </location>
</feature>
<organism evidence="3 4">
    <name type="scientific">Umezawaea endophytica</name>
    <dbReference type="NCBI Taxonomy" id="1654476"/>
    <lineage>
        <taxon>Bacteria</taxon>
        <taxon>Bacillati</taxon>
        <taxon>Actinomycetota</taxon>
        <taxon>Actinomycetes</taxon>
        <taxon>Pseudonocardiales</taxon>
        <taxon>Pseudonocardiaceae</taxon>
        <taxon>Umezawaea</taxon>
    </lineage>
</organism>
<feature type="region of interest" description="Disordered" evidence="2">
    <location>
        <begin position="2034"/>
        <end position="2088"/>
    </location>
</feature>
<keyword evidence="4" id="KW-1185">Reference proteome</keyword>
<sequence length="5040" mass="529940">MPVLPSRGNLPAFFQQNQALGTIAPSNVNGGPRVTAAVNGLLPPRAGVTPVGVDNIETALTQNFESFLDNGRKFPIKVGRNWYEATVKATLDPPVDPNTAVTTPDTKTKVDMTVNSGNATAHTGTVGTSATVGVGGVISAGVGPYGAASVSVPLGRPVESSTSGTSTTDQRAIRSGEGSVAAVIPVTYTVSLTDAQNNPVGAPVTVTSAPNADVDVTLHIPDDLSTITPPAVAPTPVVPANGWGAALEHPAPEAVVDLDTDVAFANVAAQLHPSITRLGAPGRTALQNFLDPTTIRDNLGPALNGWVVSPDLVSPHGSRAGVVRMRATPVSAELVGTNPTTVLRLHESTATGTGLSSSTKSGFDVNVGFGGGAVAPNQVGGTAGVTAGYSAKTTESSNSGTSSSVKTGVQIKGDTGLYKVTVNLEIQTPHGATITVPATSYMRLGVPEASSAGLQVPPGTSPNLATPTPTPRFAPPYLAAAAAAGNVKVGEFAPANQVQGQVENALRGLPGFDSFLPSFADPNSNPRDIGKNASDLADQMANQRKLTTELSPTALKSQMDSLLGPGVQIQLKKQGLATNEYVNVTVKARVTNPVHLGQADARNIRGAASTGPKLDSSTTTQKGWSAGVEGKVVIPSTTGNTSASPAPTAGAKYNSSTSTKNAAGPTVNSTALNVGSPNSQLFQHDVAFDIEVTKFTQNRSWVKRVTPGSPFLKVPEPTTVAKTSTTAQPAPANAVRLPEISGTVNLWVSDSSAMKSNPAVFAPGAATVAAAPPNTTISTMLTSPKPAVEPWLHVEAVANTEAVRNQAIAALNAAANGDTALSVPGTDARNRVDKLFSPESIKANLRTLVDKGVTEGGLKYGRRVTDRTGAVGMSVALNNPKLVSISDDTATENASTGGFKAGDSKTGAQSVDLSVGINTPMKPSTGATGSGAIGATAKWTPWSKSSTEANEIGGSVDRNRVTPAGGRTVLVQLDADITVVGESRSGNTLYGGTPRSSASVVTLPGGVFVRVSEDTARGMGLLPPLPTHTTPPMGAMSPPATLKPGEPGALGLGLVEKVPNLSGLVPDLRTNLGALGADLMPPSVLKDSMNNLQRLTDLTSEASVKALVDSALDGGVPLLVHDPGVFGKDTYQVTLKATLGTPTFDGVVNDGVDMEHTTTGTAKISQGQGKGTAWGVGLRVPGSGLPSTGNPNLSGSAGAVAGVGLGQAHSNSTTDSTTQQVGHLHAGSGPAVKYSVPVTFELLVEKGNQVVGRASSTQQDMSVRVLADNQKIAGATPANTAAFSPTTTPRPAAQGNPAAASTWQAAPSPATPTAAPAVLPPSASVENLRGAQALQDAAVRALTAAGANQGITGKGTGSMNALQSALSSESLQPNLPGMLTGALEVPGLHQAALTVSQHADVKVYAKLVNPRLEGLSDGVNLENPKTTVTTSSSESKHTETGDFSIGAASGGVTSKNPDVGFSTGGIEGKHGSEDSSATSGGATDNKVTNLKPQGRSGLVTYDVEYRVVADLGGGRVGVVDLQVPGAAQVRMPSPEVETALGKPLPPALETAQTGVKDAAKAWRDQEVASDTVRHATDETINRLAPDLATANTDVENRQNAATKADDDLTAVTDAIPGLQTTVDTAVRGVADANAEIDNQVKAQEDAAARADLAAGAKTDADNAVTANTTAVADLTTEVDAAQTAVTDANAKVVGAQTALDGHLNAPRPVPVEGQLAQPDLVGPKLADDLASAKTELTAEQGKLDDLTAKLTEAQGKLDQAVIDQGVAVAEVNAAADAVAKADTDHATAVTDLDTAQHTLDTENGRLQAAKDEAQRLQGLLDQANTDLGAAVDAQQGIADRITQAEQDLEQARNAADARQQAWWTAKTAVDQQVDAFNAPPAPPVAPGSTAPPAPPSAGVPPISTATPSPSTAPAPAPRGPSPEWSFDFAPGSTSLNEQQSATVDALAADLAESVGKRADRGYLPPQVEVSGANAPAVKAALDTKLNGALDVTITEGGRPNAADVHVDWELKRPEGYVPPEAPKSVKVTDTVITASGPQAPHPILSDQSWRHSDAPSADWSRPNNPVSSQDIRAARDTAPVSTVRSEDGGLLSTSTIAPGKVDFKAWRGPIAYDKRTVDVDGVKVQDYTVKVFLDPSTSATPAQVDAVKVRTVQGVESMFNQGHRLPSSDQLHVTVEFTDNPADAHGHIAITPSNGRANQLNWPVDTDSRRLAHEVGHFLGLQDEYHETGPAKPIFQHQDGKGRVVADNGPMTAGIDSPTMEIKPRNLWLIETRADALASPNAAPPSASVDSPLAPPNAPSPDGAKVTQAQEDALNVQGGYAFDVKSVDTRASLVDSIAVTLAPTSPDAQQALVDKVNAATSSATIADVAEAAGVRVHVLGTDGKFTSHGPITGLPVHVVENGETGDGARYHATKENVHIGRPGVSYPGPTTIRHEGVLKTVNRGEFEIETIAGRHQVRVYTAIVNPQTITPDADGKPTSQWKDIQQDPKTGDLTFSTGKGDGPLWAGAGRPQRALQWLTKYEHTDGGKPDLQNSSIIKRPVLRSFLVPLDTFNKITTETKIEGVAGPTVNVDQRGEPNQFGIGGDHLTELIKNAEPGSLTSYPANPTAGFAHESLAGRVTPLTEMNGKVGLSPDFRSDAVGKAYDPWFTWKKEPDGSWKFDGFRNDAHGLHDIATRLREHDVTWQQVKQGAENRTEDARIDPDHESIPNPRPGAQATGPKDLGFDARVHRLNQFLNEVGPTSVNVRKISDDVLSTGPDALRNHLADKGTPGVDQAVFQQVVRDVVVPEATRDAARTIDASIKTMGGPNASRADLEDLIENGFKPKSGQREFSDYVITKTADDFVKKVVAHQGLALLDPDSRDRVAQELRTGMVAALTQEFQNLDGLDAFPKGGKKGTWLSGQRLTEFGTRVADNMRPRPAPTSIVGIDADLLADVAENKVLAPVVTGALDAFTGQDLLRTSPDDLKAVVSTEVLPKLSDDIRTALRTDPALALADQSFRDTMADAVASKARARAGLELAAFTFAKVDPADVDALMAKVPEIATQAEIGALVAADSDRIAVDFNTRPEGADPFLNSYFQWNAERGDVFEAQRVAGDALSASINAPDRDAHAVVDQLIARFGDLDRKFDEVATVPQLTPYRTTNGHTFYEHSQMVLGQYFKLTAAENADTRLIPVDALAKAILFHDIEKNNAKNQFGDGQGRHDREPEHKLAVEMMDRHRGLWGNQREFAAARAIVDSDPFGFYLRNKISADEAFSFIHDLAGKIDGTNPDNPRKLFEEFHQYYQADFSSYTPDSTYVDRSGATKNGPNAFTDRFQAGADGIALTPDQRHFEYAGNHEAAQKMRDLAAMFADPDTVAEHHRRITGQDAVTSPHAPPTADAEAYPQPPNAPATEQVAVPKDADAAVVTTEARQVMADITEKYGIEVDSTASATAVKESHPGATQANLDKVAARKWDTKELKGLQDALTHYEPILGAARENSTRAGHPQELTNVGAVNRAIKGTSPFLLATGEYIASHNTFNIYPMAMVGNSFGGGAKEVEATATHELAHGLLKYALPEYTAKFGTWDADGKPVLADGAEPPYKNTKDAADDFKESIKSHLLGASTFAEAAPKHAAAIAGLADRHPDVFERQGVELSEARAKRIAKALSADLPDFSREVGTWAPDGKPNFAAEPPITKYGATNPDEDLSEAAMVYFLDPDRLRAEAPRRFAFLDDLVEGWKPVQAPNAPSSSASAPSPWTAPSSDVPVRRGPSPERSFDFAPGSTALDAQQSASVRLLVAHLGEAVTQRAELGYLPPVIEVSGANAHIVKDALTAELGGSVEIGVAEGGRANAADVHVDWDLQRPEGYVPPEAPKSVKVTDTVITASGPQAPHPILSDQSWRHSDAPSAEWSRPSNPVSSQDIRAARDTAPVSTVRSEDGGVLTTSTIAPGKVDLKAWRGPIAYDKRTVEVNGVKVQDYTVKVHLDRSGPDVDAVKARTLEGVESLFNQGHRLPSGDQLHVTVEFTDNPADAHGHISITGSNGRANQLNWPVDTDSRRLAHEVGHFLGLQDEYVEPGRAKPVFQHQDGKGRVVADNGPMTAGIDSPTMEIKPRNLWLIETRADALASPNPQPPSAFESDVAPPNAPAVTSVAAAEALLADARRAEAVARQANVRADREVDHRADALFTTQDDQRRVVLAAQFQTALEERATAVADTERRTREVREAADALAEQHRIAGTPPEAVVDPTVPAASTPTSGRPTGVLDWATRMPLVDLALNDPEARIRQDQSTREHVLRVLDVLGRPEPRTFPGLVRILPRITEATAQGPDAATRNDAIALASIVDNVARDMAAAFNDPLLKPVFARQVVESQADRLRWDGDASSSMSPETVRLAGALVSDDPLTSFMRGDVELPAVAARVEAVAQRAGLDPLTTFDLLRRRYEAEMLSYTLSEVYRGELGRDPNANGAFDLENLPGEIAPGYFRQSVELRKTTSQRFFDTLKRDRPDAPEWNNKDLVLTKAASDRLDGLRAVLAPTSVPEPAWVPPTSVAAPTVGHPDAPGPLPFTAADLTTGRNGLAPAADSVPLPGSDHAGSLTQRQYEHLRDIRTNRVEGGRVDAAAAARRESVRQDLVEKLGVPDLAAAELVLAKAETWFATAPVTISLKGGTVFGTDEGAAALALPDAHYLTAAEMGLRVVDSSTLGALKAKPNDVSAHRAEVQRLLGELETKVKTEDLHNRSAEFRALQSEHQRAKTTLAAAELDAVRTPRQVRYLEGLLAEDPDFAFWTLSNEVNSARGDNYTRWRREKDDVESGRRGFGPHEAAVFGAVNVNYDRTKGFEGTDYYGETHLLLDPRVRGRSYYTFGAKGPERATVVDLMHDMFAQNRKDYVSGIVHNALGLDGMVEQSNLLLETHVYGGVRFDRDVAEVSVPRTGLDPAVRTRIEDFAAAHGITVVESDPTTWPERRSAIDATALRDAVVPPVVPPAVVISPPAVPPAVVAPPLVVPPAVVAPPAMVPPVVVPPVVTAPAVVPPQGSVTASPALSVVKDRDGRTTSITGDLFGEPAAVV</sequence>
<feature type="compositionally biased region" description="Polar residues" evidence="2">
    <location>
        <begin position="1277"/>
        <end position="1289"/>
    </location>
</feature>
<feature type="region of interest" description="Disordered" evidence="2">
    <location>
        <begin position="3363"/>
        <end position="3393"/>
    </location>
</feature>
<feature type="region of interest" description="Disordered" evidence="2">
    <location>
        <begin position="4217"/>
        <end position="4239"/>
    </location>
</feature>
<feature type="region of interest" description="Disordered" evidence="2">
    <location>
        <begin position="1159"/>
        <end position="1227"/>
    </location>
</feature>
<proteinExistence type="predicted"/>
<feature type="region of interest" description="Disordered" evidence="2">
    <location>
        <begin position="2279"/>
        <end position="2305"/>
    </location>
</feature>
<dbReference type="PANTHER" id="PTHR24216:SF65">
    <property type="entry name" value="PAXILLIN-LIKE PROTEIN 1"/>
    <property type="match status" value="1"/>
</dbReference>
<feature type="compositionally biased region" description="Pro residues" evidence="2">
    <location>
        <begin position="1910"/>
        <end position="1920"/>
    </location>
</feature>
<feature type="region of interest" description="Disordered" evidence="2">
    <location>
        <begin position="2470"/>
        <end position="2503"/>
    </location>
</feature>